<feature type="transmembrane region" description="Helical" evidence="11">
    <location>
        <begin position="173"/>
        <end position="195"/>
    </location>
</feature>
<reference evidence="13 14" key="1">
    <citation type="submission" date="2022-01" db="EMBL/GenBank/DDBJ databases">
        <title>Desulfofustis limnae sp. nov., a novel mesophilic sulfate-reducing bacterium isolated from marsh soil.</title>
        <authorList>
            <person name="Watanabe M."/>
            <person name="Takahashi A."/>
            <person name="Kojima H."/>
            <person name="Fukui M."/>
        </authorList>
    </citation>
    <scope>NUCLEOTIDE SEQUENCE [LARGE SCALE GENOMIC DNA]</scope>
    <source>
        <strain evidence="13 14">PPLL</strain>
    </source>
</reference>
<dbReference type="Pfam" id="PF00892">
    <property type="entry name" value="EamA"/>
    <property type="match status" value="1"/>
</dbReference>
<feature type="transmembrane region" description="Helical" evidence="11">
    <location>
        <begin position="35"/>
        <end position="53"/>
    </location>
</feature>
<dbReference type="InterPro" id="IPR000390">
    <property type="entry name" value="Small_drug/metabolite_transptr"/>
</dbReference>
<dbReference type="InterPro" id="IPR000620">
    <property type="entry name" value="EamA_dom"/>
</dbReference>
<keyword evidence="14" id="KW-1185">Reference proteome</keyword>
<proteinExistence type="predicted"/>
<feature type="transmembrane region" description="Helical" evidence="11">
    <location>
        <begin position="87"/>
        <end position="108"/>
    </location>
</feature>
<dbReference type="PANTHER" id="PTHR30561:SF9">
    <property type="entry name" value="4-AMINO-4-DEOXY-L-ARABINOSE-PHOSPHOUNDECAPRENOL FLIPPASE SUBUNIT ARNF-RELATED"/>
    <property type="match status" value="1"/>
</dbReference>
<evidence type="ECO:0000259" key="12">
    <source>
        <dbReference type="Pfam" id="PF00892"/>
    </source>
</evidence>
<feature type="transmembrane region" description="Helical" evidence="11">
    <location>
        <begin position="114"/>
        <end position="132"/>
    </location>
</feature>
<evidence type="ECO:0000313" key="13">
    <source>
        <dbReference type="EMBL" id="BDD86345.1"/>
    </source>
</evidence>
<evidence type="ECO:0000256" key="9">
    <source>
        <dbReference type="ARBA" id="ARBA00023098"/>
    </source>
</evidence>
<evidence type="ECO:0000256" key="4">
    <source>
        <dbReference type="ARBA" id="ARBA00022519"/>
    </source>
</evidence>
<evidence type="ECO:0000256" key="5">
    <source>
        <dbReference type="ARBA" id="ARBA00022556"/>
    </source>
</evidence>
<feature type="transmembrane region" description="Helical" evidence="11">
    <location>
        <begin position="144"/>
        <end position="161"/>
    </location>
</feature>
<feature type="transmembrane region" description="Helical" evidence="11">
    <location>
        <begin position="6"/>
        <end position="23"/>
    </location>
</feature>
<sequence length="280" mass="29411">MPFTVLLVVLLAAALHAGWNALIRASSHSLQDAGLLVVGAAVWSLLFLPLLPLPAQASWPFLALSTALHIIYFTLVGLGYRFGQLSLCYPLMRGSAPLLTALLAALLFAEVPSAGNWFGIAVICGGIVPLATESRYAGSTTATAAKVALANGLVIACYTLVDGYGVRLSGQPLAYTGWLFVLTAAALLVGSTLLGRWSDWRQSRARWVRALIGGGCSLAAYGLVLWAMTRAPIALVAALRESSVAIAALIGTFFLKERLTPLRLVSIGAVTVGAMAIKMF</sequence>
<dbReference type="RefSeq" id="WP_284153439.1">
    <property type="nucleotide sequence ID" value="NZ_AP025516.1"/>
</dbReference>
<dbReference type="PANTHER" id="PTHR30561">
    <property type="entry name" value="SMR FAMILY PROTON-DEPENDENT DRUG EFFLUX TRANSPORTER SUGE"/>
    <property type="match status" value="1"/>
</dbReference>
<keyword evidence="3" id="KW-0444">Lipid biosynthesis</keyword>
<dbReference type="EMBL" id="AP025516">
    <property type="protein sequence ID" value="BDD86345.1"/>
    <property type="molecule type" value="Genomic_DNA"/>
</dbReference>
<evidence type="ECO:0000256" key="10">
    <source>
        <dbReference type="ARBA" id="ARBA00023136"/>
    </source>
</evidence>
<organism evidence="13 14">
    <name type="scientific">Desulfofustis limnaeus</name>
    <dbReference type="NCBI Taxonomy" id="2740163"/>
    <lineage>
        <taxon>Bacteria</taxon>
        <taxon>Pseudomonadati</taxon>
        <taxon>Thermodesulfobacteriota</taxon>
        <taxon>Desulfobulbia</taxon>
        <taxon>Desulfobulbales</taxon>
        <taxon>Desulfocapsaceae</taxon>
        <taxon>Desulfofustis</taxon>
    </lineage>
</organism>
<keyword evidence="8 11" id="KW-1133">Transmembrane helix</keyword>
<gene>
    <name evidence="13" type="ORF">DPPLL_07100</name>
</gene>
<name>A0ABN6M0H7_9BACT</name>
<keyword evidence="10 11" id="KW-0472">Membrane</keyword>
<evidence type="ECO:0000256" key="11">
    <source>
        <dbReference type="SAM" id="Phobius"/>
    </source>
</evidence>
<feature type="transmembrane region" description="Helical" evidence="11">
    <location>
        <begin position="207"/>
        <end position="227"/>
    </location>
</feature>
<dbReference type="SUPFAM" id="SSF103481">
    <property type="entry name" value="Multidrug resistance efflux transporter EmrE"/>
    <property type="match status" value="2"/>
</dbReference>
<keyword evidence="9" id="KW-0443">Lipid metabolism</keyword>
<dbReference type="Gene3D" id="1.10.3730.20">
    <property type="match status" value="2"/>
</dbReference>
<comment type="subcellular location">
    <subcellularLocation>
        <location evidence="1">Cell membrane</location>
        <topology evidence="1">Multi-pass membrane protein</topology>
    </subcellularLocation>
</comment>
<feature type="domain" description="EamA" evidence="12">
    <location>
        <begin position="147"/>
        <end position="277"/>
    </location>
</feature>
<evidence type="ECO:0000256" key="2">
    <source>
        <dbReference type="ARBA" id="ARBA00022475"/>
    </source>
</evidence>
<evidence type="ECO:0000256" key="6">
    <source>
        <dbReference type="ARBA" id="ARBA00022692"/>
    </source>
</evidence>
<feature type="transmembrane region" description="Helical" evidence="11">
    <location>
        <begin position="59"/>
        <end position="80"/>
    </location>
</feature>
<dbReference type="InterPro" id="IPR037185">
    <property type="entry name" value="EmrE-like"/>
</dbReference>
<accession>A0ABN6M0H7</accession>
<keyword evidence="4" id="KW-0997">Cell inner membrane</keyword>
<keyword evidence="2" id="KW-1003">Cell membrane</keyword>
<protein>
    <submittedName>
        <fullName evidence="13">Membrane protein</fullName>
    </submittedName>
</protein>
<keyword evidence="6 11" id="KW-0812">Transmembrane</keyword>
<feature type="transmembrane region" description="Helical" evidence="11">
    <location>
        <begin position="233"/>
        <end position="255"/>
    </location>
</feature>
<dbReference type="Proteomes" id="UP000830055">
    <property type="component" value="Chromosome"/>
</dbReference>
<keyword evidence="7" id="KW-0448">Lipopolysaccharide biosynthesis</keyword>
<evidence type="ECO:0000256" key="7">
    <source>
        <dbReference type="ARBA" id="ARBA00022985"/>
    </source>
</evidence>
<evidence type="ECO:0000256" key="1">
    <source>
        <dbReference type="ARBA" id="ARBA00004651"/>
    </source>
</evidence>
<evidence type="ECO:0000256" key="3">
    <source>
        <dbReference type="ARBA" id="ARBA00022516"/>
    </source>
</evidence>
<evidence type="ECO:0000256" key="8">
    <source>
        <dbReference type="ARBA" id="ARBA00022989"/>
    </source>
</evidence>
<evidence type="ECO:0000313" key="14">
    <source>
        <dbReference type="Proteomes" id="UP000830055"/>
    </source>
</evidence>
<keyword evidence="5" id="KW-0441">Lipid A biosynthesis</keyword>